<keyword evidence="1" id="KW-0812">Transmembrane</keyword>
<protein>
    <submittedName>
        <fullName evidence="2">Uncharacterized protein</fullName>
    </submittedName>
</protein>
<feature type="transmembrane region" description="Helical" evidence="1">
    <location>
        <begin position="35"/>
        <end position="58"/>
    </location>
</feature>
<proteinExistence type="predicted"/>
<keyword evidence="1" id="KW-1133">Transmembrane helix</keyword>
<reference evidence="2 3" key="1">
    <citation type="submission" date="2014-04" db="EMBL/GenBank/DDBJ databases">
        <title>Evolutionary Origins and Diversification of the Mycorrhizal Mutualists.</title>
        <authorList>
            <consortium name="DOE Joint Genome Institute"/>
            <consortium name="Mycorrhizal Genomics Consortium"/>
            <person name="Kohler A."/>
            <person name="Kuo A."/>
            <person name="Nagy L.G."/>
            <person name="Floudas D."/>
            <person name="Copeland A."/>
            <person name="Barry K.W."/>
            <person name="Cichocki N."/>
            <person name="Veneault-Fourrey C."/>
            <person name="LaButti K."/>
            <person name="Lindquist E.A."/>
            <person name="Lipzen A."/>
            <person name="Lundell T."/>
            <person name="Morin E."/>
            <person name="Murat C."/>
            <person name="Riley R."/>
            <person name="Ohm R."/>
            <person name="Sun H."/>
            <person name="Tunlid A."/>
            <person name="Henrissat B."/>
            <person name="Grigoriev I.V."/>
            <person name="Hibbett D.S."/>
            <person name="Martin F."/>
        </authorList>
    </citation>
    <scope>NUCLEOTIDE SEQUENCE [LARGE SCALE GENOMIC DNA]</scope>
    <source>
        <strain evidence="2 3">Koide BX008</strain>
    </source>
</reference>
<organism evidence="2 3">
    <name type="scientific">Amanita muscaria (strain Koide BX008)</name>
    <dbReference type="NCBI Taxonomy" id="946122"/>
    <lineage>
        <taxon>Eukaryota</taxon>
        <taxon>Fungi</taxon>
        <taxon>Dikarya</taxon>
        <taxon>Basidiomycota</taxon>
        <taxon>Agaricomycotina</taxon>
        <taxon>Agaricomycetes</taxon>
        <taxon>Agaricomycetidae</taxon>
        <taxon>Agaricales</taxon>
        <taxon>Pluteineae</taxon>
        <taxon>Amanitaceae</taxon>
        <taxon>Amanita</taxon>
    </lineage>
</organism>
<evidence type="ECO:0000313" key="2">
    <source>
        <dbReference type="EMBL" id="KIL66866.1"/>
    </source>
</evidence>
<name>A0A0C2XBX0_AMAMK</name>
<dbReference type="HOGENOM" id="CLU_2941226_0_0_1"/>
<keyword evidence="3" id="KW-1185">Reference proteome</keyword>
<evidence type="ECO:0000313" key="3">
    <source>
        <dbReference type="Proteomes" id="UP000054549"/>
    </source>
</evidence>
<gene>
    <name evidence="2" type="ORF">M378DRAFT_160394</name>
</gene>
<evidence type="ECO:0000256" key="1">
    <source>
        <dbReference type="SAM" id="Phobius"/>
    </source>
</evidence>
<dbReference type="InParanoid" id="A0A0C2XBX0"/>
<accession>A0A0C2XBX0</accession>
<sequence>MQLKIGQARQGIINSSGHARSRALLRYDHHQSCGVLIPIAAQLSISCQILLVASVLPINW</sequence>
<keyword evidence="1" id="KW-0472">Membrane</keyword>
<dbReference type="AlphaFoldDB" id="A0A0C2XBX0"/>
<dbReference type="Proteomes" id="UP000054549">
    <property type="component" value="Unassembled WGS sequence"/>
</dbReference>
<dbReference type="EMBL" id="KN818234">
    <property type="protein sequence ID" value="KIL66866.1"/>
    <property type="molecule type" value="Genomic_DNA"/>
</dbReference>